<sequence length="246" mass="28972">MSSSNYFRSWIDRPHLDPNTRLLTEEYQRGITEFMGLVHRQPEAKTDEGEAQVEEEQPRNRRRVQVILARPSPSSDEEEDKQVHDSHKYSNKRPNENVGPEGSNDLRNKLRRKSQTTDRVQDFNDDLRSIIEESKARKVEDSSARSHLTLQENSGILMDIPTENEILGISREISEDIPRKHKIWFPRNFLGIYRRNSEEILIRRNILMEYRGKMYSSEKTEEFRGYIIAVREPLGDFKNSEEIPTN</sequence>
<dbReference type="AlphaFoldDB" id="A0A8S9JZC1"/>
<organism evidence="2">
    <name type="scientific">Brassica cretica</name>
    <name type="common">Mustard</name>
    <dbReference type="NCBI Taxonomy" id="69181"/>
    <lineage>
        <taxon>Eukaryota</taxon>
        <taxon>Viridiplantae</taxon>
        <taxon>Streptophyta</taxon>
        <taxon>Embryophyta</taxon>
        <taxon>Tracheophyta</taxon>
        <taxon>Spermatophyta</taxon>
        <taxon>Magnoliopsida</taxon>
        <taxon>eudicotyledons</taxon>
        <taxon>Gunneridae</taxon>
        <taxon>Pentapetalae</taxon>
        <taxon>rosids</taxon>
        <taxon>malvids</taxon>
        <taxon>Brassicales</taxon>
        <taxon>Brassicaceae</taxon>
        <taxon>Brassiceae</taxon>
        <taxon>Brassica</taxon>
    </lineage>
</organism>
<dbReference type="EMBL" id="QGKY02000246">
    <property type="protein sequence ID" value="KAF2587311.1"/>
    <property type="molecule type" value="Genomic_DNA"/>
</dbReference>
<reference evidence="2" key="1">
    <citation type="submission" date="2019-12" db="EMBL/GenBank/DDBJ databases">
        <title>Genome sequencing and annotation of Brassica cretica.</title>
        <authorList>
            <person name="Studholme D.J."/>
            <person name="Sarris P.F."/>
        </authorList>
    </citation>
    <scope>NUCLEOTIDE SEQUENCE</scope>
    <source>
        <strain evidence="2">PFS-102/07</strain>
        <tissue evidence="2">Leaf</tissue>
    </source>
</reference>
<proteinExistence type="predicted"/>
<comment type="caution">
    <text evidence="2">The sequence shown here is derived from an EMBL/GenBank/DDBJ whole genome shotgun (WGS) entry which is preliminary data.</text>
</comment>
<accession>A0A8S9JZC1</accession>
<name>A0A8S9JZC1_BRACR</name>
<gene>
    <name evidence="2" type="ORF">F2Q70_00036349</name>
</gene>
<evidence type="ECO:0000313" key="2">
    <source>
        <dbReference type="EMBL" id="KAF2587311.1"/>
    </source>
</evidence>
<evidence type="ECO:0000256" key="1">
    <source>
        <dbReference type="SAM" id="MobiDB-lite"/>
    </source>
</evidence>
<feature type="region of interest" description="Disordered" evidence="1">
    <location>
        <begin position="37"/>
        <end position="121"/>
    </location>
</feature>
<protein>
    <submittedName>
        <fullName evidence="2">Uncharacterized protein</fullName>
    </submittedName>
</protein>